<sequence>MRAIANTRVSVLTGTSVDEWGDTVDNNTPAVSGIPASLVERSRLITTPEQPTPRVIRYTVGRLPGRTPVGPEDRIRDDRTGAIYAITAVTPPSGVGHQPDLRLDLKRVT</sequence>
<dbReference type="Proteomes" id="UP000471648">
    <property type="component" value="Unassembled WGS sequence"/>
</dbReference>
<proteinExistence type="predicted"/>
<dbReference type="EMBL" id="JAAGME010001046">
    <property type="protein sequence ID" value="NEB70309.1"/>
    <property type="molecule type" value="Genomic_DNA"/>
</dbReference>
<evidence type="ECO:0008006" key="3">
    <source>
        <dbReference type="Google" id="ProtNLM"/>
    </source>
</evidence>
<reference evidence="1 2" key="1">
    <citation type="submission" date="2020-01" db="EMBL/GenBank/DDBJ databases">
        <title>Insect and environment-associated Actinomycetes.</title>
        <authorList>
            <person name="Currrie C."/>
            <person name="Chevrette M."/>
            <person name="Carlson C."/>
            <person name="Stubbendieck R."/>
            <person name="Wendt-Pienkowski E."/>
        </authorList>
    </citation>
    <scope>NUCLEOTIDE SEQUENCE [LARGE SCALE GENOMIC DNA]</scope>
    <source>
        <strain evidence="1 2">SID14438</strain>
    </source>
</reference>
<evidence type="ECO:0000313" key="1">
    <source>
        <dbReference type="EMBL" id="NEB70309.1"/>
    </source>
</evidence>
<evidence type="ECO:0000313" key="2">
    <source>
        <dbReference type="Proteomes" id="UP000471648"/>
    </source>
</evidence>
<comment type="caution">
    <text evidence="1">The sequence shown here is derived from an EMBL/GenBank/DDBJ whole genome shotgun (WGS) entry which is preliminary data.</text>
</comment>
<organism evidence="1 2">
    <name type="scientific">Streptomyces microflavus</name>
    <name type="common">Streptomyces lipmanii</name>
    <dbReference type="NCBI Taxonomy" id="1919"/>
    <lineage>
        <taxon>Bacteria</taxon>
        <taxon>Bacillati</taxon>
        <taxon>Actinomycetota</taxon>
        <taxon>Actinomycetes</taxon>
        <taxon>Kitasatosporales</taxon>
        <taxon>Streptomycetaceae</taxon>
        <taxon>Streptomyces</taxon>
    </lineage>
</organism>
<protein>
    <recommendedName>
        <fullName evidence="3">Head-to-tail stopper</fullName>
    </recommendedName>
</protein>
<dbReference type="RefSeq" id="WP_164358197.1">
    <property type="nucleotide sequence ID" value="NZ_JAAGME010001046.1"/>
</dbReference>
<gene>
    <name evidence="1" type="ORF">G3I39_25110</name>
</gene>
<name>A0A6N9VGZ1_STRMI</name>
<accession>A0A6N9VGZ1</accession>
<dbReference type="AlphaFoldDB" id="A0A6N9VGZ1"/>